<feature type="compositionally biased region" description="Low complexity" evidence="1">
    <location>
        <begin position="153"/>
        <end position="164"/>
    </location>
</feature>
<dbReference type="AlphaFoldDB" id="A0A0E0KGE1"/>
<reference evidence="2" key="2">
    <citation type="submission" date="2018-05" db="EMBL/GenBank/DDBJ databases">
        <title>OpunRS2 (Oryza punctata Reference Sequence Version 2).</title>
        <authorList>
            <person name="Zhang J."/>
            <person name="Kudrna D."/>
            <person name="Lee S."/>
            <person name="Talag J."/>
            <person name="Welchert J."/>
            <person name="Wing R.A."/>
        </authorList>
    </citation>
    <scope>NUCLEOTIDE SEQUENCE [LARGE SCALE GENOMIC DNA]</scope>
</reference>
<dbReference type="EnsemblPlants" id="OPUNC03G24040.1">
    <property type="protein sequence ID" value="OPUNC03G24040.1"/>
    <property type="gene ID" value="OPUNC03G24040"/>
</dbReference>
<proteinExistence type="predicted"/>
<feature type="region of interest" description="Disordered" evidence="1">
    <location>
        <begin position="153"/>
        <end position="182"/>
    </location>
</feature>
<dbReference type="Proteomes" id="UP000026962">
    <property type="component" value="Chromosome 3"/>
</dbReference>
<evidence type="ECO:0000313" key="3">
    <source>
        <dbReference type="Proteomes" id="UP000026962"/>
    </source>
</evidence>
<evidence type="ECO:0000256" key="1">
    <source>
        <dbReference type="SAM" id="MobiDB-lite"/>
    </source>
</evidence>
<keyword evidence="3" id="KW-1185">Reference proteome</keyword>
<reference evidence="2" key="1">
    <citation type="submission" date="2015-04" db="UniProtKB">
        <authorList>
            <consortium name="EnsemblPlants"/>
        </authorList>
    </citation>
    <scope>IDENTIFICATION</scope>
</reference>
<organism evidence="2">
    <name type="scientific">Oryza punctata</name>
    <name type="common">Red rice</name>
    <dbReference type="NCBI Taxonomy" id="4537"/>
    <lineage>
        <taxon>Eukaryota</taxon>
        <taxon>Viridiplantae</taxon>
        <taxon>Streptophyta</taxon>
        <taxon>Embryophyta</taxon>
        <taxon>Tracheophyta</taxon>
        <taxon>Spermatophyta</taxon>
        <taxon>Magnoliopsida</taxon>
        <taxon>Liliopsida</taxon>
        <taxon>Poales</taxon>
        <taxon>Poaceae</taxon>
        <taxon>BOP clade</taxon>
        <taxon>Oryzoideae</taxon>
        <taxon>Oryzeae</taxon>
        <taxon>Oryzinae</taxon>
        <taxon>Oryza</taxon>
    </lineage>
</organism>
<dbReference type="HOGENOM" id="CLU_1009663_0_0_1"/>
<name>A0A0E0KGE1_ORYPU</name>
<dbReference type="Gramene" id="OPUNC03G24040.1">
    <property type="protein sequence ID" value="OPUNC03G24040.1"/>
    <property type="gene ID" value="OPUNC03G24040"/>
</dbReference>
<accession>A0A0E0KGE1</accession>
<sequence length="276" mass="30194">MVALMSKIWASHRLPSHGSHRLRCRRGSGYRWRSSLTLLLYTREQHHSFTASPEAARSVEVGDSVYHPTHHQEQHAIAACGRLGKTAPDLDAQVLLTAESNAPFQGHRFPSPHIANGRIIVHVSGLQIHTPPCQRTPASWVLSPVMVQTTAAPHAAAASPSRSSAQERNFTDPSRRSVKPSPAPHFRLPFPLVAWMLGNSSLRDSSMAAGIGRIPVLGRCAARRRCQREQAVCSRVEGKEERGGGAPVATPAAECAPELDSLEECIGRYRELGRWP</sequence>
<evidence type="ECO:0000313" key="2">
    <source>
        <dbReference type="EnsemblPlants" id="OPUNC03G24040.1"/>
    </source>
</evidence>
<protein>
    <submittedName>
        <fullName evidence="2">Uncharacterized protein</fullName>
    </submittedName>
</protein>